<accession>A0A387BR28</accession>
<evidence type="ECO:0008006" key="4">
    <source>
        <dbReference type="Google" id="ProtNLM"/>
    </source>
</evidence>
<dbReference type="Proteomes" id="UP000275069">
    <property type="component" value="Chromosome"/>
</dbReference>
<dbReference type="KEGG" id="gry:D7I44_08200"/>
<protein>
    <recommendedName>
        <fullName evidence="4">Alpha/beta hydrolase</fullName>
    </recommendedName>
</protein>
<evidence type="ECO:0000313" key="3">
    <source>
        <dbReference type="Proteomes" id="UP000275069"/>
    </source>
</evidence>
<reference evidence="2 3" key="1">
    <citation type="submission" date="2018-09" db="EMBL/GenBank/DDBJ databases">
        <title>Genome sequencing of strain 2DFW10M-5.</title>
        <authorList>
            <person name="Heo J."/>
            <person name="Kim S.-J."/>
            <person name="Kwon S.-W."/>
        </authorList>
    </citation>
    <scope>NUCLEOTIDE SEQUENCE [LARGE SCALE GENOMIC DNA]</scope>
    <source>
        <strain evidence="2 3">2DFW10M-5</strain>
    </source>
</reference>
<dbReference type="OrthoDB" id="4790882at2"/>
<evidence type="ECO:0000313" key="2">
    <source>
        <dbReference type="EMBL" id="AYG03519.1"/>
    </source>
</evidence>
<dbReference type="InterPro" id="IPR029058">
    <property type="entry name" value="AB_hydrolase_fold"/>
</dbReference>
<evidence type="ECO:0000256" key="1">
    <source>
        <dbReference type="SAM" id="MobiDB-lite"/>
    </source>
</evidence>
<dbReference type="SUPFAM" id="SSF53474">
    <property type="entry name" value="alpha/beta-Hydrolases"/>
    <property type="match status" value="1"/>
</dbReference>
<gene>
    <name evidence="2" type="ORF">D7I44_08200</name>
</gene>
<dbReference type="Gene3D" id="3.40.50.1820">
    <property type="entry name" value="alpha/beta hydrolase"/>
    <property type="match status" value="1"/>
</dbReference>
<proteinExistence type="predicted"/>
<keyword evidence="3" id="KW-1185">Reference proteome</keyword>
<name>A0A387BR28_9MICO</name>
<dbReference type="RefSeq" id="WP_120789051.1">
    <property type="nucleotide sequence ID" value="NZ_CP032624.1"/>
</dbReference>
<organism evidence="2 3">
    <name type="scientific">Gryllotalpicola protaetiae</name>
    <dbReference type="NCBI Taxonomy" id="2419771"/>
    <lineage>
        <taxon>Bacteria</taxon>
        <taxon>Bacillati</taxon>
        <taxon>Actinomycetota</taxon>
        <taxon>Actinomycetes</taxon>
        <taxon>Micrococcales</taxon>
        <taxon>Microbacteriaceae</taxon>
        <taxon>Gryllotalpicola</taxon>
    </lineage>
</organism>
<sequence length="418" mass="43161">MSIAVSGGGSVAVETEAMLLARRDLLELDARIDTVREQLRDAASTAAAISAGAVRLIRHAEDELAAARRDAQALVKELELAAEGYGWAERVVLAQESLLARLAGPLPALAELMLAFGIDSAQHDAISFSDPWLVRALRELADSVSLPGLLMLVRALPGDALDETPVTVARASAPHSAPPPCGFADLAKRIPAAGAGSPQVRVERYRLPDGENRWVVYSAGTIDWSLEARGEPWDDTSNVVGVAGGSAGSTRAAILALKRAGWKPGEPVVPVGHSQGGIVATAIATSGIAPTPMLVTFGSPTAGVAAPGTVDVAVEHTDDPVPPLGGSPRPIVDERLLVREPAPNARAGAAGLPSHAMTGYVSTAAEMDDSTDPRLVAARETLAEFTGGRRPEVTLWRGERVSEASVSGAAPDSSAGGR</sequence>
<dbReference type="AlphaFoldDB" id="A0A387BR28"/>
<feature type="region of interest" description="Disordered" evidence="1">
    <location>
        <begin position="399"/>
        <end position="418"/>
    </location>
</feature>
<dbReference type="EMBL" id="CP032624">
    <property type="protein sequence ID" value="AYG03519.1"/>
    <property type="molecule type" value="Genomic_DNA"/>
</dbReference>